<keyword evidence="2 5" id="KW-0689">Ribosomal protein</keyword>
<dbReference type="InterPro" id="IPR012340">
    <property type="entry name" value="NA-bd_OB-fold"/>
</dbReference>
<evidence type="ECO:0000313" key="6">
    <source>
        <dbReference type="EMBL" id="HEF87342.1"/>
    </source>
</evidence>
<protein>
    <recommendedName>
        <fullName evidence="4 5">Small ribosomal subunit protein eS28</fullName>
    </recommendedName>
</protein>
<dbReference type="GO" id="GO:0006412">
    <property type="term" value="P:translation"/>
    <property type="evidence" value="ECO:0007669"/>
    <property type="project" value="UniProtKB-UniRule"/>
</dbReference>
<dbReference type="EMBL" id="DSJT01000021">
    <property type="protein sequence ID" value="HEF87342.1"/>
    <property type="molecule type" value="Genomic_DNA"/>
</dbReference>
<dbReference type="PANTHER" id="PTHR10769">
    <property type="entry name" value="40S RIBOSOMAL PROTEIN S28"/>
    <property type="match status" value="1"/>
</dbReference>
<dbReference type="SUPFAM" id="SSF50249">
    <property type="entry name" value="Nucleic acid-binding proteins"/>
    <property type="match status" value="1"/>
</dbReference>
<dbReference type="InterPro" id="IPR028626">
    <property type="entry name" value="Ribosomal_eS28_CS"/>
</dbReference>
<evidence type="ECO:0000256" key="4">
    <source>
        <dbReference type="ARBA" id="ARBA00035146"/>
    </source>
</evidence>
<dbReference type="FunFam" id="2.40.50.140:FF:000145">
    <property type="entry name" value="30S ribosomal protein S28e"/>
    <property type="match status" value="1"/>
</dbReference>
<dbReference type="GO" id="GO:0003735">
    <property type="term" value="F:structural constituent of ribosome"/>
    <property type="evidence" value="ECO:0007669"/>
    <property type="project" value="InterPro"/>
</dbReference>
<dbReference type="GO" id="GO:0030490">
    <property type="term" value="P:maturation of SSU-rRNA"/>
    <property type="evidence" value="ECO:0007669"/>
    <property type="project" value="TreeGrafter"/>
</dbReference>
<dbReference type="AlphaFoldDB" id="A0A7C2FEW7"/>
<dbReference type="NCBIfam" id="NF003080">
    <property type="entry name" value="PRK04007.1"/>
    <property type="match status" value="1"/>
</dbReference>
<organism evidence="6">
    <name type="scientific">Thermosphaera aggregans</name>
    <dbReference type="NCBI Taxonomy" id="54254"/>
    <lineage>
        <taxon>Archaea</taxon>
        <taxon>Thermoproteota</taxon>
        <taxon>Thermoprotei</taxon>
        <taxon>Desulfurococcales</taxon>
        <taxon>Desulfurococcaceae</taxon>
        <taxon>Thermosphaera</taxon>
    </lineage>
</organism>
<name>A0A7C2FEW7_9CREN</name>
<dbReference type="PANTHER" id="PTHR10769:SF3">
    <property type="entry name" value="SMALL RIBOSOMAL SUBUNIT PROTEIN ES28"/>
    <property type="match status" value="1"/>
</dbReference>
<gene>
    <name evidence="5" type="primary">rps28e</name>
    <name evidence="6" type="ORF">ENP55_03440</name>
</gene>
<dbReference type="GO" id="GO:0000028">
    <property type="term" value="P:ribosomal small subunit assembly"/>
    <property type="evidence" value="ECO:0007669"/>
    <property type="project" value="TreeGrafter"/>
</dbReference>
<evidence type="ECO:0000256" key="1">
    <source>
        <dbReference type="ARBA" id="ARBA00005943"/>
    </source>
</evidence>
<dbReference type="GO" id="GO:0022627">
    <property type="term" value="C:cytosolic small ribosomal subunit"/>
    <property type="evidence" value="ECO:0007669"/>
    <property type="project" value="TreeGrafter"/>
</dbReference>
<proteinExistence type="inferred from homology"/>
<reference evidence="6" key="1">
    <citation type="journal article" date="2020" name="mSystems">
        <title>Genome- and Community-Level Interaction Insights into Carbon Utilization and Element Cycling Functions of Hydrothermarchaeota in Hydrothermal Sediment.</title>
        <authorList>
            <person name="Zhou Z."/>
            <person name="Liu Y."/>
            <person name="Xu W."/>
            <person name="Pan J."/>
            <person name="Luo Z.H."/>
            <person name="Li M."/>
        </authorList>
    </citation>
    <scope>NUCLEOTIDE SEQUENCE [LARGE SCALE GENOMIC DNA]</scope>
    <source>
        <strain evidence="6">SpSt-23</strain>
    </source>
</reference>
<dbReference type="InterPro" id="IPR000289">
    <property type="entry name" value="Ribosomal_eS28"/>
</dbReference>
<evidence type="ECO:0000256" key="3">
    <source>
        <dbReference type="ARBA" id="ARBA00023274"/>
    </source>
</evidence>
<dbReference type="CDD" id="cd04457">
    <property type="entry name" value="S1_S28E"/>
    <property type="match status" value="1"/>
</dbReference>
<keyword evidence="3 5" id="KW-0687">Ribonucleoprotein</keyword>
<dbReference type="PROSITE" id="PS00961">
    <property type="entry name" value="RIBOSOMAL_S28E"/>
    <property type="match status" value="1"/>
</dbReference>
<sequence>MSSEQGPERIVVEPPKINIVEELGFPAEVIQIIGRTGVSGEIIQVRVRVLEGRDKGRIITRNVKGPVRIGDIVILRETEREARKLSTKR</sequence>
<comment type="caution">
    <text evidence="6">The sequence shown here is derived from an EMBL/GenBank/DDBJ whole genome shotgun (WGS) entry which is preliminary data.</text>
</comment>
<dbReference type="HAMAP" id="MF_00292">
    <property type="entry name" value="Ribosomal_eS28"/>
    <property type="match status" value="1"/>
</dbReference>
<evidence type="ECO:0000256" key="5">
    <source>
        <dbReference type="HAMAP-Rule" id="MF_00292"/>
    </source>
</evidence>
<comment type="similarity">
    <text evidence="1 5">Belongs to the eukaryotic ribosomal protein eS28 family.</text>
</comment>
<dbReference type="Gene3D" id="2.40.50.140">
    <property type="entry name" value="Nucleic acid-binding proteins"/>
    <property type="match status" value="1"/>
</dbReference>
<accession>A0A7C2FEW7</accession>
<evidence type="ECO:0000256" key="2">
    <source>
        <dbReference type="ARBA" id="ARBA00022980"/>
    </source>
</evidence>
<dbReference type="Pfam" id="PF01200">
    <property type="entry name" value="Ribosomal_S28e"/>
    <property type="match status" value="1"/>
</dbReference>